<dbReference type="InterPro" id="IPR036423">
    <property type="entry name" value="SOD-like_Cu/Zn_dom_sf"/>
</dbReference>
<dbReference type="InterPro" id="IPR024134">
    <property type="entry name" value="SOD_Cu/Zn_/chaperone"/>
</dbReference>
<dbReference type="EMBL" id="JAPEVI010000001">
    <property type="protein sequence ID" value="MCX2721006.1"/>
    <property type="molecule type" value="Genomic_DNA"/>
</dbReference>
<feature type="domain" description="Superoxide dismutase copper/zinc binding" evidence="3">
    <location>
        <begin position="46"/>
        <end position="173"/>
    </location>
</feature>
<dbReference type="PANTHER" id="PTHR10003">
    <property type="entry name" value="SUPEROXIDE DISMUTASE CU-ZN -RELATED"/>
    <property type="match status" value="1"/>
</dbReference>
<name>A0ABT3QVR2_9HYPH</name>
<evidence type="ECO:0000313" key="5">
    <source>
        <dbReference type="Proteomes" id="UP001300261"/>
    </source>
</evidence>
<evidence type="ECO:0000259" key="3">
    <source>
        <dbReference type="Pfam" id="PF00080"/>
    </source>
</evidence>
<feature type="signal peptide" evidence="2">
    <location>
        <begin position="1"/>
        <end position="27"/>
    </location>
</feature>
<feature type="chain" id="PRO_5046468290" evidence="2">
    <location>
        <begin position="28"/>
        <end position="177"/>
    </location>
</feature>
<evidence type="ECO:0000313" key="4">
    <source>
        <dbReference type="EMBL" id="MCX2721006.1"/>
    </source>
</evidence>
<gene>
    <name evidence="4" type="ORF">ON753_01090</name>
</gene>
<proteinExistence type="inferred from homology"/>
<accession>A0ABT3QVR2</accession>
<protein>
    <submittedName>
        <fullName evidence="4">Superoxide dismutase family protein</fullName>
    </submittedName>
</protein>
<dbReference type="Proteomes" id="UP001300261">
    <property type="component" value="Unassembled WGS sequence"/>
</dbReference>
<dbReference type="InterPro" id="IPR001424">
    <property type="entry name" value="SOD_Cu_Zn_dom"/>
</dbReference>
<evidence type="ECO:0000256" key="2">
    <source>
        <dbReference type="SAM" id="SignalP"/>
    </source>
</evidence>
<sequence length="177" mass="18289">MRHRTKLLTSVIAAALLSAGASVPVFSQEPAKAIARLTTSEGEPAGSVEFTDGPNGVLIEALITGHAPGEHAIHLHETGKCSPDFSAAGGHIAPEGTVHGFLSQEEPHTGDLPNIFMDVEGAGTAHFFHRGISLGGEKADLLDDDGTAVIVHEHADTYTANADPGARVACGVVEPYL</sequence>
<keyword evidence="2" id="KW-0732">Signal</keyword>
<dbReference type="Gene3D" id="2.60.40.200">
    <property type="entry name" value="Superoxide dismutase, copper/zinc binding domain"/>
    <property type="match status" value="1"/>
</dbReference>
<dbReference type="SUPFAM" id="SSF49329">
    <property type="entry name" value="Cu,Zn superoxide dismutase-like"/>
    <property type="match status" value="1"/>
</dbReference>
<dbReference type="PRINTS" id="PR00068">
    <property type="entry name" value="CUZNDISMTASE"/>
</dbReference>
<comment type="caution">
    <text evidence="4">The sequence shown here is derived from an EMBL/GenBank/DDBJ whole genome shotgun (WGS) entry which is preliminary data.</text>
</comment>
<dbReference type="RefSeq" id="WP_265960701.1">
    <property type="nucleotide sequence ID" value="NZ_JAPEVI010000001.1"/>
</dbReference>
<evidence type="ECO:0000256" key="1">
    <source>
        <dbReference type="ARBA" id="ARBA00010457"/>
    </source>
</evidence>
<dbReference type="Pfam" id="PF00080">
    <property type="entry name" value="Sod_Cu"/>
    <property type="match status" value="1"/>
</dbReference>
<reference evidence="4 5" key="1">
    <citation type="journal article" date="2016" name="Int. J. Syst. Evol. Microbiol.">
        <title>Labrenzia salina sp. nov., isolated from the rhizosphere of the halophyte Arthrocnemum macrostachyum.</title>
        <authorList>
            <person name="Camacho M."/>
            <person name="Redondo-Gomez S."/>
            <person name="Rodriguez-Llorente I."/>
            <person name="Rohde M."/>
            <person name="Sproer C."/>
            <person name="Schumann P."/>
            <person name="Klenk H.P."/>
            <person name="Montero-Calasanz M.D.C."/>
        </authorList>
    </citation>
    <scope>NUCLEOTIDE SEQUENCE [LARGE SCALE GENOMIC DNA]</scope>
    <source>
        <strain evidence="4 5">DSM 29163</strain>
    </source>
</reference>
<comment type="similarity">
    <text evidence="1">Belongs to the Cu-Zn superoxide dismutase family.</text>
</comment>
<organism evidence="4 5">
    <name type="scientific">Roseibium salinum</name>
    <dbReference type="NCBI Taxonomy" id="1604349"/>
    <lineage>
        <taxon>Bacteria</taxon>
        <taxon>Pseudomonadati</taxon>
        <taxon>Pseudomonadota</taxon>
        <taxon>Alphaproteobacteria</taxon>
        <taxon>Hyphomicrobiales</taxon>
        <taxon>Stappiaceae</taxon>
        <taxon>Roseibium</taxon>
    </lineage>
</organism>
<keyword evidence="5" id="KW-1185">Reference proteome</keyword>